<dbReference type="EMBL" id="JAPQKR010000015">
    <property type="protein sequence ID" value="KAJ5195635.1"/>
    <property type="molecule type" value="Genomic_DNA"/>
</dbReference>
<organism evidence="2 3">
    <name type="scientific">Penicillium cinerascens</name>
    <dbReference type="NCBI Taxonomy" id="70096"/>
    <lineage>
        <taxon>Eukaryota</taxon>
        <taxon>Fungi</taxon>
        <taxon>Dikarya</taxon>
        <taxon>Ascomycota</taxon>
        <taxon>Pezizomycotina</taxon>
        <taxon>Eurotiomycetes</taxon>
        <taxon>Eurotiomycetidae</taxon>
        <taxon>Eurotiales</taxon>
        <taxon>Aspergillaceae</taxon>
        <taxon>Penicillium</taxon>
    </lineage>
</organism>
<accession>A0A9W9JEX8</accession>
<name>A0A9W9JEX8_9EURO</name>
<proteinExistence type="predicted"/>
<dbReference type="Proteomes" id="UP001150904">
    <property type="component" value="Unassembled WGS sequence"/>
</dbReference>
<feature type="region of interest" description="Disordered" evidence="1">
    <location>
        <begin position="91"/>
        <end position="114"/>
    </location>
</feature>
<feature type="compositionally biased region" description="Low complexity" evidence="1">
    <location>
        <begin position="100"/>
        <end position="112"/>
    </location>
</feature>
<dbReference type="AlphaFoldDB" id="A0A9W9JEX8"/>
<evidence type="ECO:0000313" key="2">
    <source>
        <dbReference type="EMBL" id="KAJ5195635.1"/>
    </source>
</evidence>
<reference evidence="2" key="2">
    <citation type="journal article" date="2023" name="IMA Fungus">
        <title>Comparative genomic study of the Penicillium genus elucidates a diverse pangenome and 15 lateral gene transfer events.</title>
        <authorList>
            <person name="Petersen C."/>
            <person name="Sorensen T."/>
            <person name="Nielsen M.R."/>
            <person name="Sondergaard T.E."/>
            <person name="Sorensen J.L."/>
            <person name="Fitzpatrick D.A."/>
            <person name="Frisvad J.C."/>
            <person name="Nielsen K.L."/>
        </authorList>
    </citation>
    <scope>NUCLEOTIDE SEQUENCE</scope>
    <source>
        <strain evidence="2">IBT 15544</strain>
    </source>
</reference>
<sequence>MNANHDTKRLLEHIQSHNNIRVPAPVLQYVKDIEILTLDLVRNPWGADWKKEIEGLRQDNLQIRQDINAVRISTDVSQPQNRTRSFAEAVRQGRPPAPAHHLSTHGSGSSLGITRSELGKDREVIVKLGDEDAIKRYRGMTAKDIKRRAKRAKVDTAHRHGVVTLASVAFVAVRQLKSGDLSLTMRSAKEAEIARAHPA</sequence>
<evidence type="ECO:0000313" key="3">
    <source>
        <dbReference type="Proteomes" id="UP001150904"/>
    </source>
</evidence>
<gene>
    <name evidence="2" type="ORF">N7498_009073</name>
</gene>
<evidence type="ECO:0000256" key="1">
    <source>
        <dbReference type="SAM" id="MobiDB-lite"/>
    </source>
</evidence>
<keyword evidence="3" id="KW-1185">Reference proteome</keyword>
<protein>
    <submittedName>
        <fullName evidence="2">Uncharacterized protein</fullName>
    </submittedName>
</protein>
<dbReference type="GeneID" id="83183436"/>
<dbReference type="RefSeq" id="XP_058306123.1">
    <property type="nucleotide sequence ID" value="XM_058456135.1"/>
</dbReference>
<reference evidence="2" key="1">
    <citation type="submission" date="2022-12" db="EMBL/GenBank/DDBJ databases">
        <authorList>
            <person name="Petersen C."/>
        </authorList>
    </citation>
    <scope>NUCLEOTIDE SEQUENCE</scope>
    <source>
        <strain evidence="2">IBT 15544</strain>
    </source>
</reference>
<dbReference type="OrthoDB" id="4509841at2759"/>
<comment type="caution">
    <text evidence="2">The sequence shown here is derived from an EMBL/GenBank/DDBJ whole genome shotgun (WGS) entry which is preliminary data.</text>
</comment>